<keyword evidence="4" id="KW-1185">Reference proteome</keyword>
<dbReference type="RefSeq" id="XP_014152911.1">
    <property type="nucleotide sequence ID" value="XM_014297436.1"/>
</dbReference>
<dbReference type="InterPro" id="IPR021419">
    <property type="entry name" value="Mediator_Med25_VWA"/>
</dbReference>
<evidence type="ECO:0000313" key="4">
    <source>
        <dbReference type="Proteomes" id="UP000054560"/>
    </source>
</evidence>
<feature type="compositionally biased region" description="Polar residues" evidence="1">
    <location>
        <begin position="14"/>
        <end position="24"/>
    </location>
</feature>
<name>A0A0L0FQL8_9EUKA</name>
<dbReference type="GeneID" id="25909087"/>
<accession>A0A0L0FQL8</accession>
<dbReference type="EMBL" id="KQ242381">
    <property type="protein sequence ID" value="KNC79009.1"/>
    <property type="molecule type" value="Genomic_DNA"/>
</dbReference>
<gene>
    <name evidence="3" type="ORF">SARC_08583</name>
</gene>
<protein>
    <recommendedName>
        <fullName evidence="2">Mediator of RNA polymerase II transcription subunit 25 von Willebrand factor type A domain-containing protein</fullName>
    </recommendedName>
</protein>
<dbReference type="Proteomes" id="UP000054560">
    <property type="component" value="Unassembled WGS sequence"/>
</dbReference>
<sequence length="172" mass="19309">MMKRVETMPAVGQPPQSSKNQTQAIERKRTQHQLMFLIDGSGAMSGTHHTFCTRYVTAIIQHFKALSDMDTSCAMVVYRDYCAQQPVEMMPFTTSQHRALSWYKGIDFYGGFQCLAFSDGLALALQTLDSNSTDTNTTQYCFVLANNAFPVAPVNFVARYKDKTYIDLANGM</sequence>
<dbReference type="Pfam" id="PF11265">
    <property type="entry name" value="Med25_VWA"/>
    <property type="match status" value="1"/>
</dbReference>
<dbReference type="SUPFAM" id="SSF53300">
    <property type="entry name" value="vWA-like"/>
    <property type="match status" value="1"/>
</dbReference>
<evidence type="ECO:0000256" key="1">
    <source>
        <dbReference type="SAM" id="MobiDB-lite"/>
    </source>
</evidence>
<organism evidence="3 4">
    <name type="scientific">Sphaeroforma arctica JP610</name>
    <dbReference type="NCBI Taxonomy" id="667725"/>
    <lineage>
        <taxon>Eukaryota</taxon>
        <taxon>Ichthyosporea</taxon>
        <taxon>Ichthyophonida</taxon>
        <taxon>Sphaeroforma</taxon>
    </lineage>
</organism>
<reference evidence="3 4" key="1">
    <citation type="submission" date="2011-02" db="EMBL/GenBank/DDBJ databases">
        <title>The Genome Sequence of Sphaeroforma arctica JP610.</title>
        <authorList>
            <consortium name="The Broad Institute Genome Sequencing Platform"/>
            <person name="Russ C."/>
            <person name="Cuomo C."/>
            <person name="Young S.K."/>
            <person name="Zeng Q."/>
            <person name="Gargeya S."/>
            <person name="Alvarado L."/>
            <person name="Berlin A."/>
            <person name="Chapman S.B."/>
            <person name="Chen Z."/>
            <person name="Freedman E."/>
            <person name="Gellesch M."/>
            <person name="Goldberg J."/>
            <person name="Griggs A."/>
            <person name="Gujja S."/>
            <person name="Heilman E."/>
            <person name="Heiman D."/>
            <person name="Howarth C."/>
            <person name="Mehta T."/>
            <person name="Neiman D."/>
            <person name="Pearson M."/>
            <person name="Roberts A."/>
            <person name="Saif S."/>
            <person name="Shea T."/>
            <person name="Shenoy N."/>
            <person name="Sisk P."/>
            <person name="Stolte C."/>
            <person name="Sykes S."/>
            <person name="White J."/>
            <person name="Yandava C."/>
            <person name="Burger G."/>
            <person name="Gray M.W."/>
            <person name="Holland P.W.H."/>
            <person name="King N."/>
            <person name="Lang F.B.F."/>
            <person name="Roger A.J."/>
            <person name="Ruiz-Trillo I."/>
            <person name="Haas B."/>
            <person name="Nusbaum C."/>
            <person name="Birren B."/>
        </authorList>
    </citation>
    <scope>NUCLEOTIDE SEQUENCE [LARGE SCALE GENOMIC DNA]</scope>
    <source>
        <strain evidence="3 4">JP610</strain>
    </source>
</reference>
<evidence type="ECO:0000259" key="2">
    <source>
        <dbReference type="Pfam" id="PF11265"/>
    </source>
</evidence>
<feature type="domain" description="Mediator of RNA polymerase II transcription subunit 25 von Willebrand factor type A" evidence="2">
    <location>
        <begin position="30"/>
        <end position="171"/>
    </location>
</feature>
<dbReference type="Gene3D" id="3.40.50.410">
    <property type="entry name" value="von Willebrand factor, type A domain"/>
    <property type="match status" value="1"/>
</dbReference>
<feature type="region of interest" description="Disordered" evidence="1">
    <location>
        <begin position="1"/>
        <end position="25"/>
    </location>
</feature>
<dbReference type="InterPro" id="IPR036465">
    <property type="entry name" value="vWFA_dom_sf"/>
</dbReference>
<proteinExistence type="predicted"/>
<evidence type="ECO:0000313" key="3">
    <source>
        <dbReference type="EMBL" id="KNC79009.1"/>
    </source>
</evidence>
<dbReference type="AlphaFoldDB" id="A0A0L0FQL8"/>